<keyword evidence="2" id="KW-1185">Reference proteome</keyword>
<sequence length="131" mass="14896">MTEMIRHLDLPLQVQNAMRALMDGEGGDVDAFIALIREESTLKSSCVRISEELVLFAVKEGVYDSRLRVLILHISGLLGVPVPIVELYEESVIEMLSEYIPPQNDDEIKIKQKRERNKKIKRYVMIGLASV</sequence>
<dbReference type="OrthoDB" id="277931at2759"/>
<dbReference type="EMBL" id="CAJPIZ010050792">
    <property type="protein sequence ID" value="CAG2122793.1"/>
    <property type="molecule type" value="Genomic_DNA"/>
</dbReference>
<protein>
    <submittedName>
        <fullName evidence="1">Uncharacterized protein</fullName>
    </submittedName>
</protein>
<feature type="non-terminal residue" evidence="1">
    <location>
        <position position="131"/>
    </location>
</feature>
<organism evidence="1">
    <name type="scientific">Medioppia subpectinata</name>
    <dbReference type="NCBI Taxonomy" id="1979941"/>
    <lineage>
        <taxon>Eukaryota</taxon>
        <taxon>Metazoa</taxon>
        <taxon>Ecdysozoa</taxon>
        <taxon>Arthropoda</taxon>
        <taxon>Chelicerata</taxon>
        <taxon>Arachnida</taxon>
        <taxon>Acari</taxon>
        <taxon>Acariformes</taxon>
        <taxon>Sarcoptiformes</taxon>
        <taxon>Oribatida</taxon>
        <taxon>Brachypylina</taxon>
        <taxon>Oppioidea</taxon>
        <taxon>Oppiidae</taxon>
        <taxon>Medioppia</taxon>
    </lineage>
</organism>
<dbReference type="EMBL" id="OC905367">
    <property type="protein sequence ID" value="CAD7650174.1"/>
    <property type="molecule type" value="Genomic_DNA"/>
</dbReference>
<accession>A0A7R9LYK9</accession>
<evidence type="ECO:0000313" key="2">
    <source>
        <dbReference type="Proteomes" id="UP000759131"/>
    </source>
</evidence>
<dbReference type="Proteomes" id="UP000759131">
    <property type="component" value="Unassembled WGS sequence"/>
</dbReference>
<evidence type="ECO:0000313" key="1">
    <source>
        <dbReference type="EMBL" id="CAD7650174.1"/>
    </source>
</evidence>
<proteinExistence type="predicted"/>
<name>A0A7R9LYK9_9ACAR</name>
<reference evidence="1" key="1">
    <citation type="submission" date="2020-11" db="EMBL/GenBank/DDBJ databases">
        <authorList>
            <person name="Tran Van P."/>
        </authorList>
    </citation>
    <scope>NUCLEOTIDE SEQUENCE</scope>
</reference>
<gene>
    <name evidence="1" type="ORF">OSB1V03_LOCUS22738</name>
</gene>
<dbReference type="AlphaFoldDB" id="A0A7R9LYK9"/>